<dbReference type="SUPFAM" id="SSF53955">
    <property type="entry name" value="Lysozyme-like"/>
    <property type="match status" value="1"/>
</dbReference>
<dbReference type="GO" id="GO:0009253">
    <property type="term" value="P:peptidoglycan catabolic process"/>
    <property type="evidence" value="ECO:0007669"/>
    <property type="project" value="InterPro"/>
</dbReference>
<dbReference type="InterPro" id="IPR023347">
    <property type="entry name" value="Lysozyme_dom_sf"/>
</dbReference>
<dbReference type="Pfam" id="PF00959">
    <property type="entry name" value="Phage_lysozyme"/>
    <property type="match status" value="1"/>
</dbReference>
<dbReference type="InterPro" id="IPR023346">
    <property type="entry name" value="Lysozyme-like_dom_sf"/>
</dbReference>
<dbReference type="GO" id="GO:0003796">
    <property type="term" value="F:lysozyme activity"/>
    <property type="evidence" value="ECO:0007669"/>
    <property type="project" value="UniProtKB-EC"/>
</dbReference>
<protein>
    <recommendedName>
        <fullName evidence="3">Lysozyme</fullName>
        <ecNumber evidence="3">3.2.1.17</ecNumber>
    </recommendedName>
</protein>
<evidence type="ECO:0000256" key="3">
    <source>
        <dbReference type="RuleBase" id="RU003788"/>
    </source>
</evidence>
<dbReference type="GO" id="GO:0016998">
    <property type="term" value="P:cell wall macromolecule catabolic process"/>
    <property type="evidence" value="ECO:0007669"/>
    <property type="project" value="InterPro"/>
</dbReference>
<keyword evidence="5" id="KW-1185">Reference proteome</keyword>
<organism evidence="4 5">
    <name type="scientific">Massilia timonae CCUG 45783</name>
    <dbReference type="NCBI Taxonomy" id="883126"/>
    <lineage>
        <taxon>Bacteria</taxon>
        <taxon>Pseudomonadati</taxon>
        <taxon>Pseudomonadota</taxon>
        <taxon>Betaproteobacteria</taxon>
        <taxon>Burkholderiales</taxon>
        <taxon>Oxalobacteraceae</taxon>
        <taxon>Telluria group</taxon>
        <taxon>Massilia</taxon>
    </lineage>
</organism>
<dbReference type="EMBL" id="AGZI01000002">
    <property type="protein sequence ID" value="EKU84606.1"/>
    <property type="molecule type" value="Genomic_DNA"/>
</dbReference>
<reference evidence="4 5" key="1">
    <citation type="submission" date="2012-09" db="EMBL/GenBank/DDBJ databases">
        <title>The Genome Sequence of Massilia timonae CCUG 45783.</title>
        <authorList>
            <consortium name="The Broad Institute Genome Sequencing Platform"/>
            <person name="Earl A."/>
            <person name="Ward D."/>
            <person name="Feldgarden M."/>
            <person name="Gevers D."/>
            <person name="Huys G."/>
            <person name="Walker B."/>
            <person name="Young S.K."/>
            <person name="Zeng Q."/>
            <person name="Gargeya S."/>
            <person name="Fitzgerald M."/>
            <person name="Haas B."/>
            <person name="Abouelleil A."/>
            <person name="Alvarado L."/>
            <person name="Arachchi H.M."/>
            <person name="Berlin A.M."/>
            <person name="Chapman S.B."/>
            <person name="Goldberg J."/>
            <person name="Griggs A."/>
            <person name="Gujja S."/>
            <person name="Hansen M."/>
            <person name="Howarth C."/>
            <person name="Imamovic A."/>
            <person name="Larimer J."/>
            <person name="McCowen C."/>
            <person name="Montmayeur A."/>
            <person name="Murphy C."/>
            <person name="Neiman D."/>
            <person name="Pearson M."/>
            <person name="Priest M."/>
            <person name="Roberts A."/>
            <person name="Saif S."/>
            <person name="Shea T."/>
            <person name="Sisk P."/>
            <person name="Sykes S."/>
            <person name="Wortman J."/>
            <person name="Nusbaum C."/>
            <person name="Birren B."/>
        </authorList>
    </citation>
    <scope>NUCLEOTIDE SEQUENCE [LARGE SCALE GENOMIC DNA]</scope>
    <source>
        <strain evidence="4 5">CCUG 45783</strain>
    </source>
</reference>
<dbReference type="GO" id="GO:0042742">
    <property type="term" value="P:defense response to bacterium"/>
    <property type="evidence" value="ECO:0007669"/>
    <property type="project" value="UniProtKB-KW"/>
</dbReference>
<dbReference type="InterPro" id="IPR002196">
    <property type="entry name" value="Glyco_hydro_24"/>
</dbReference>
<dbReference type="GO" id="GO:0031640">
    <property type="term" value="P:killing of cells of another organism"/>
    <property type="evidence" value="ECO:0007669"/>
    <property type="project" value="UniProtKB-KW"/>
</dbReference>
<dbReference type="HOGENOM" id="CLU_2396207_0_0_4"/>
<keyword evidence="3" id="KW-0326">Glycosidase</keyword>
<keyword evidence="2 3" id="KW-0081">Bacteriolytic enzyme</keyword>
<name>K9DN05_9BURK</name>
<dbReference type="Proteomes" id="UP000009874">
    <property type="component" value="Unassembled WGS sequence"/>
</dbReference>
<evidence type="ECO:0000256" key="2">
    <source>
        <dbReference type="ARBA" id="ARBA00022638"/>
    </source>
</evidence>
<comment type="catalytic activity">
    <reaction evidence="3">
        <text>Hydrolysis of (1-&gt;4)-beta-linkages between N-acetylmuramic acid and N-acetyl-D-glucosamine residues in a peptidoglycan and between N-acetyl-D-glucosamine residues in chitodextrins.</text>
        <dbReference type="EC" id="3.2.1.17"/>
    </reaction>
</comment>
<sequence>MERVVRRNVITQALTQAQFDALVSLAYNAGERGAGTTFDLVDSGDLRGAAANILKMTRTTVKGKKVIARGLVYRRREEAAPFLEAAEAQTVGK</sequence>
<keyword evidence="3" id="KW-0378">Hydrolase</keyword>
<proteinExistence type="inferred from homology"/>
<gene>
    <name evidence="4" type="ORF">HMPREF9710_00041</name>
</gene>
<comment type="similarity">
    <text evidence="3">Belongs to the glycosyl hydrolase 24 family.</text>
</comment>
<dbReference type="Gene3D" id="1.10.530.40">
    <property type="match status" value="1"/>
</dbReference>
<dbReference type="PATRIC" id="fig|883126.3.peg.39"/>
<dbReference type="EC" id="3.2.1.17" evidence="3"/>
<accession>K9DN05</accession>
<evidence type="ECO:0000256" key="1">
    <source>
        <dbReference type="ARBA" id="ARBA00022529"/>
    </source>
</evidence>
<dbReference type="AlphaFoldDB" id="K9DN05"/>
<evidence type="ECO:0000313" key="5">
    <source>
        <dbReference type="Proteomes" id="UP000009874"/>
    </source>
</evidence>
<keyword evidence="1 3" id="KW-0929">Antimicrobial</keyword>
<evidence type="ECO:0000313" key="4">
    <source>
        <dbReference type="EMBL" id="EKU84606.1"/>
    </source>
</evidence>
<comment type="caution">
    <text evidence="4">The sequence shown here is derived from an EMBL/GenBank/DDBJ whole genome shotgun (WGS) entry which is preliminary data.</text>
</comment>